<dbReference type="SUPFAM" id="SSF50249">
    <property type="entry name" value="Nucleic acid-binding proteins"/>
    <property type="match status" value="1"/>
</dbReference>
<evidence type="ECO:0000313" key="6">
    <source>
        <dbReference type="Proteomes" id="UP000182798"/>
    </source>
</evidence>
<reference evidence="5" key="2">
    <citation type="journal article" date="2017" name="Stand. Genomic Sci.">
        <title>Genome sequence of the sulfur-oxidizing Bathymodiolus thermophilus gill endosymbiont.</title>
        <authorList>
            <person name="Ponnudurai R."/>
            <person name="Sayavedra L."/>
            <person name="Kleiner M."/>
            <person name="Heiden S.E."/>
            <person name="Thurmer A."/>
            <person name="Felbeck H."/>
            <person name="Schluter R."/>
            <person name="Sievert S.M."/>
            <person name="Daniel R."/>
            <person name="Schweder T."/>
            <person name="Markert S."/>
        </authorList>
    </citation>
    <scope>NUCLEOTIDE SEQUENCE</scope>
    <source>
        <strain evidence="5">BAT/CrabSpa'14</strain>
    </source>
</reference>
<evidence type="ECO:0000313" key="3">
    <source>
        <dbReference type="EMBL" id="AYQ56422.1"/>
    </source>
</evidence>
<keyword evidence="1" id="KW-0812">Transmembrane</keyword>
<evidence type="ECO:0000313" key="5">
    <source>
        <dbReference type="EMBL" id="OIR24914.1"/>
    </source>
</evidence>
<dbReference type="EMBL" id="MIQH01000475">
    <property type="protein sequence ID" value="OIR24914.1"/>
    <property type="molecule type" value="Genomic_DNA"/>
</dbReference>
<organism evidence="5 6">
    <name type="scientific">Bathymodiolus thermophilus thioautotrophic gill symbiont</name>
    <dbReference type="NCBI Taxonomy" id="2360"/>
    <lineage>
        <taxon>Bacteria</taxon>
        <taxon>Pseudomonadati</taxon>
        <taxon>Pseudomonadota</taxon>
        <taxon>Gammaproteobacteria</taxon>
        <taxon>sulfur-oxidizing symbionts</taxon>
    </lineage>
</organism>
<name>A0A1J5TVX7_9GAMM</name>
<dbReference type="Proteomes" id="UP000278334">
    <property type="component" value="Chromosome"/>
</dbReference>
<dbReference type="EMBL" id="CP024634">
    <property type="protein sequence ID" value="AYQ56422.1"/>
    <property type="molecule type" value="Genomic_DNA"/>
</dbReference>
<evidence type="ECO:0000256" key="1">
    <source>
        <dbReference type="SAM" id="Phobius"/>
    </source>
</evidence>
<dbReference type="KEGG" id="bthg:MS2017_0691"/>
<dbReference type="Gene3D" id="2.40.50.140">
    <property type="entry name" value="Nucleic acid-binding proteins"/>
    <property type="match status" value="1"/>
</dbReference>
<dbReference type="OrthoDB" id="9810590at2"/>
<keyword evidence="5" id="KW-0238">DNA-binding</keyword>
<reference evidence="4 8" key="4">
    <citation type="submission" date="2020-05" db="EMBL/GenBank/DDBJ databases">
        <authorList>
            <person name="Petersen J."/>
            <person name="Sayavedra L."/>
        </authorList>
    </citation>
    <scope>NUCLEOTIDE SEQUENCE [LARGE SCALE GENOMIC DNA]</scope>
    <source>
        <strain evidence="4">B thermophilus SOXS</strain>
    </source>
</reference>
<reference evidence="6" key="1">
    <citation type="submission" date="2016-09" db="EMBL/GenBank/DDBJ databases">
        <title>Genome Sequence of Bathymodiolus thermophilus sulfur-oxidizing gill endosymbiont.</title>
        <authorList>
            <person name="Ponnudurai R."/>
            <person name="Kleiner M."/>
            <person name="Sayavedra L."/>
            <person name="Thuermer A."/>
            <person name="Felbeck H."/>
            <person name="Schlueter R."/>
            <person name="Schweder T."/>
            <person name="Markert S."/>
        </authorList>
    </citation>
    <scope>NUCLEOTIDE SEQUENCE [LARGE SCALE GENOMIC DNA]</scope>
    <source>
        <strain evidence="6">BAT/CrabSpa'14</strain>
    </source>
</reference>
<accession>A0A1J5TVX7</accession>
<dbReference type="EMBL" id="CAESAQ020000028">
    <property type="protein sequence ID" value="CAB5496320.1"/>
    <property type="molecule type" value="Genomic_DNA"/>
</dbReference>
<keyword evidence="1" id="KW-1133">Transmembrane helix</keyword>
<dbReference type="AlphaFoldDB" id="A0A1J5TVX7"/>
<dbReference type="Proteomes" id="UP000182798">
    <property type="component" value="Unassembled WGS sequence"/>
</dbReference>
<dbReference type="InterPro" id="IPR011129">
    <property type="entry name" value="CSD"/>
</dbReference>
<proteinExistence type="predicted"/>
<protein>
    <submittedName>
        <fullName evidence="3">Cold shock protein</fullName>
    </submittedName>
    <submittedName>
        <fullName evidence="4">Cold-shock DNA-binding domain protein</fullName>
    </submittedName>
    <submittedName>
        <fullName evidence="5">DNA-binding protein</fullName>
    </submittedName>
</protein>
<dbReference type="GO" id="GO:0005829">
    <property type="term" value="C:cytosol"/>
    <property type="evidence" value="ECO:0007669"/>
    <property type="project" value="UniProtKB-ARBA"/>
</dbReference>
<reference evidence="3 7" key="3">
    <citation type="submission" date="2017-11" db="EMBL/GenBank/DDBJ databases">
        <title>Genome sequence of the bacterial symbiont EPR9N from a vent mussel Bathymodiolus thermophilus.</title>
        <authorList>
            <person name="Won Y.-J."/>
        </authorList>
    </citation>
    <scope>NUCLEOTIDE SEQUENCE [LARGE SCALE GENOMIC DNA]</scope>
    <source>
        <strain evidence="3 7">EPR9N</strain>
    </source>
</reference>
<keyword evidence="1" id="KW-0472">Membrane</keyword>
<keyword evidence="8" id="KW-1185">Reference proteome</keyword>
<dbReference type="RefSeq" id="WP_071564046.1">
    <property type="nucleotide sequence ID" value="NZ_CAESAQ020000028.1"/>
</dbReference>
<dbReference type="InterPro" id="IPR002059">
    <property type="entry name" value="CSP_DNA-bd"/>
</dbReference>
<feature type="domain" description="CSD" evidence="2">
    <location>
        <begin position="4"/>
        <end position="65"/>
    </location>
</feature>
<evidence type="ECO:0000313" key="7">
    <source>
        <dbReference type="Proteomes" id="UP000278334"/>
    </source>
</evidence>
<sequence>MEKKIKGKVTQFGTKGYGFIAGDNGNQYFVHQKNVFNQSRLKVGTRVVFNAENSEKGWVAMHVTLEKNAKTPKTESKSKSLSDGTVKVMFAILFIAQIAVIYKVFS</sequence>
<evidence type="ECO:0000259" key="2">
    <source>
        <dbReference type="PROSITE" id="PS51857"/>
    </source>
</evidence>
<dbReference type="SMART" id="SM00357">
    <property type="entry name" value="CSP"/>
    <property type="match status" value="1"/>
</dbReference>
<feature type="transmembrane region" description="Helical" evidence="1">
    <location>
        <begin position="86"/>
        <end position="105"/>
    </location>
</feature>
<dbReference type="InterPro" id="IPR012340">
    <property type="entry name" value="NA-bd_OB-fold"/>
</dbReference>
<evidence type="ECO:0000313" key="4">
    <source>
        <dbReference type="EMBL" id="CAB5496320.1"/>
    </source>
</evidence>
<dbReference type="GO" id="GO:0003677">
    <property type="term" value="F:DNA binding"/>
    <property type="evidence" value="ECO:0007669"/>
    <property type="project" value="UniProtKB-KW"/>
</dbReference>
<evidence type="ECO:0000313" key="8">
    <source>
        <dbReference type="Proteomes" id="UP000643672"/>
    </source>
</evidence>
<dbReference type="Pfam" id="PF00313">
    <property type="entry name" value="CSD"/>
    <property type="match status" value="1"/>
</dbReference>
<dbReference type="PROSITE" id="PS51857">
    <property type="entry name" value="CSD_2"/>
    <property type="match status" value="1"/>
</dbReference>
<dbReference type="Proteomes" id="UP000643672">
    <property type="component" value="Unassembled WGS sequence"/>
</dbReference>
<gene>
    <name evidence="5" type="ORF">BGC33_12055</name>
    <name evidence="3" type="ORF">MS2017_0691</name>
    <name evidence="4" type="ORF">THERMOS_484</name>
</gene>